<dbReference type="OrthoDB" id="9788246at2"/>
<dbReference type="InterPro" id="IPR006311">
    <property type="entry name" value="TAT_signal"/>
</dbReference>
<dbReference type="Pfam" id="PF19051">
    <property type="entry name" value="GFO_IDH_MocA_C2"/>
    <property type="match status" value="2"/>
</dbReference>
<dbReference type="SUPFAM" id="SSF55347">
    <property type="entry name" value="Glyceraldehyde-3-phosphate dehydrogenase-like, C-terminal domain"/>
    <property type="match status" value="1"/>
</dbReference>
<reference evidence="4 5" key="1">
    <citation type="journal article" name="Front. Microbiol.">
        <title>Sugar Metabolism of the First Thermophilic Planctomycete Thermogutta terrifontis: Comparative Genomic and Transcriptomic Approaches.</title>
        <authorList>
            <person name="Elcheninov A.G."/>
            <person name="Menzel P."/>
            <person name="Gudbergsdottir S.R."/>
            <person name="Slesarev A.I."/>
            <person name="Kadnikov V.V."/>
            <person name="Krogh A."/>
            <person name="Bonch-Osmolovskaya E.A."/>
            <person name="Peng X."/>
            <person name="Kublanov I.V."/>
        </authorList>
    </citation>
    <scope>NUCLEOTIDE SEQUENCE [LARGE SCALE GENOMIC DNA]</scope>
    <source>
        <strain evidence="4 5">R1</strain>
    </source>
</reference>
<keyword evidence="5" id="KW-1185">Reference proteome</keyword>
<dbReference type="InterPro" id="IPR050463">
    <property type="entry name" value="Gfo/Idh/MocA_oxidrdct_glycsds"/>
</dbReference>
<dbReference type="InterPro" id="IPR036291">
    <property type="entry name" value="NAD(P)-bd_dom_sf"/>
</dbReference>
<evidence type="ECO:0000259" key="2">
    <source>
        <dbReference type="Pfam" id="PF01408"/>
    </source>
</evidence>
<dbReference type="InterPro" id="IPR043906">
    <property type="entry name" value="Gfo/Idh/MocA_OxRdtase_bact_C"/>
</dbReference>
<dbReference type="EMBL" id="CP018477">
    <property type="protein sequence ID" value="ASV74298.1"/>
    <property type="molecule type" value="Genomic_DNA"/>
</dbReference>
<evidence type="ECO:0000259" key="3">
    <source>
        <dbReference type="Pfam" id="PF19051"/>
    </source>
</evidence>
<dbReference type="RefSeq" id="WP_095414662.1">
    <property type="nucleotide sequence ID" value="NZ_CP018477.1"/>
</dbReference>
<dbReference type="Gene3D" id="3.40.50.720">
    <property type="entry name" value="NAD(P)-binding Rossmann-like Domain"/>
    <property type="match status" value="1"/>
</dbReference>
<organism evidence="4 5">
    <name type="scientific">Thermogutta terrifontis</name>
    <dbReference type="NCBI Taxonomy" id="1331910"/>
    <lineage>
        <taxon>Bacteria</taxon>
        <taxon>Pseudomonadati</taxon>
        <taxon>Planctomycetota</taxon>
        <taxon>Planctomycetia</taxon>
        <taxon>Pirellulales</taxon>
        <taxon>Thermoguttaceae</taxon>
        <taxon>Thermogutta</taxon>
    </lineage>
</organism>
<evidence type="ECO:0000313" key="4">
    <source>
        <dbReference type="EMBL" id="ASV74298.1"/>
    </source>
</evidence>
<sequence length="463" mass="52477">MREHQISRRSVLKLGAVLGIPTFVSSRALGLAGQAPASERVKVAIVGLGGRARSIVNESREIKDMQIVAVCDCFKPAIDRFVKDVGQDQKWGTYEDFRTMIEKEKPDGVMVETTTHARAWITVIAMQMGMDAYIEKPMCLTIREGRYMVQAARKYNRVTQVGTQQRSMPINNWASDLVKNGAIGKVLTVIAPNFVGPERWPGKPPMPMPEGGSANWWDVWTNQAELRPYHPELHHGWERWWDYDGGGLCYGVTGWGTHSYDQIQRALGTDETGPVEIMLEEPVRVEPCGKFETIPEDDPTYLEYLNRLARPVVGPRAKVRMWYANGTELRLHLNGDWGPGLGAIFIGEKGKVEINRNKIATNPKELMQSPDYPGPITRPETEYHIANWIECIKTRKRCNADIEYGQRSTTLCYLVNIVREVGEVGFKLRWDPTTEQFTNHDGANKSSYMERPRRKGYELPALV</sequence>
<dbReference type="Proteomes" id="UP000215086">
    <property type="component" value="Chromosome"/>
</dbReference>
<protein>
    <submittedName>
        <fullName evidence="4">Myo-inositol 2-dehydrogenase</fullName>
        <ecNumber evidence="4">1.1.1.18</ecNumber>
    </submittedName>
</protein>
<dbReference type="InterPro" id="IPR000683">
    <property type="entry name" value="Gfo/Idh/MocA-like_OxRdtase_N"/>
</dbReference>
<dbReference type="GO" id="GO:0000166">
    <property type="term" value="F:nucleotide binding"/>
    <property type="evidence" value="ECO:0007669"/>
    <property type="project" value="InterPro"/>
</dbReference>
<proteinExistence type="predicted"/>
<dbReference type="AlphaFoldDB" id="A0A286REA2"/>
<dbReference type="KEGG" id="ttf:THTE_1696"/>
<feature type="domain" description="Gfo/Idh/MocA-like oxidoreductase bacterial type C-terminal" evidence="3">
    <location>
        <begin position="313"/>
        <end position="457"/>
    </location>
</feature>
<accession>A0A286REA2</accession>
<evidence type="ECO:0000313" key="5">
    <source>
        <dbReference type="Proteomes" id="UP000215086"/>
    </source>
</evidence>
<gene>
    <name evidence="4" type="ORF">THTE_1696</name>
</gene>
<evidence type="ECO:0000256" key="1">
    <source>
        <dbReference type="ARBA" id="ARBA00023002"/>
    </source>
</evidence>
<dbReference type="Pfam" id="PF01408">
    <property type="entry name" value="GFO_IDH_MocA"/>
    <property type="match status" value="1"/>
</dbReference>
<dbReference type="PANTHER" id="PTHR43818">
    <property type="entry name" value="BCDNA.GH03377"/>
    <property type="match status" value="1"/>
</dbReference>
<feature type="domain" description="Gfo/Idh/MocA-like oxidoreductase bacterial type C-terminal" evidence="3">
    <location>
        <begin position="177"/>
        <end position="283"/>
    </location>
</feature>
<dbReference type="PANTHER" id="PTHR43818:SF11">
    <property type="entry name" value="BCDNA.GH03377"/>
    <property type="match status" value="1"/>
</dbReference>
<feature type="domain" description="Gfo/Idh/MocA-like oxidoreductase N-terminal" evidence="2">
    <location>
        <begin position="41"/>
        <end position="162"/>
    </location>
</feature>
<dbReference type="SUPFAM" id="SSF51735">
    <property type="entry name" value="NAD(P)-binding Rossmann-fold domains"/>
    <property type="match status" value="1"/>
</dbReference>
<dbReference type="Gene3D" id="3.30.360.10">
    <property type="entry name" value="Dihydrodipicolinate Reductase, domain 2"/>
    <property type="match status" value="1"/>
</dbReference>
<name>A0A286REA2_9BACT</name>
<dbReference type="GO" id="GO:0050112">
    <property type="term" value="F:inositol 2-dehydrogenase (NAD+) activity"/>
    <property type="evidence" value="ECO:0007669"/>
    <property type="project" value="UniProtKB-EC"/>
</dbReference>
<dbReference type="PROSITE" id="PS51318">
    <property type="entry name" value="TAT"/>
    <property type="match status" value="1"/>
</dbReference>
<dbReference type="EC" id="1.1.1.18" evidence="4"/>
<keyword evidence="1 4" id="KW-0560">Oxidoreductase</keyword>